<dbReference type="PANTHER" id="PTHR30269:SF23">
    <property type="entry name" value="MEMBRANE TRANSPORTER PROTEIN YDHB-RELATED"/>
    <property type="match status" value="1"/>
</dbReference>
<evidence type="ECO:0000256" key="3">
    <source>
        <dbReference type="ARBA" id="ARBA00022475"/>
    </source>
</evidence>
<feature type="transmembrane region" description="Helical" evidence="7">
    <location>
        <begin position="232"/>
        <end position="253"/>
    </location>
</feature>
<name>T0ZYK4_9ZZZZ</name>
<feature type="transmembrane region" description="Helical" evidence="7">
    <location>
        <begin position="204"/>
        <end position="226"/>
    </location>
</feature>
<keyword evidence="5 7" id="KW-1133">Transmembrane helix</keyword>
<dbReference type="AlphaFoldDB" id="T0ZYK4"/>
<evidence type="ECO:0000256" key="5">
    <source>
        <dbReference type="ARBA" id="ARBA00022989"/>
    </source>
</evidence>
<dbReference type="EMBL" id="AUZY01007492">
    <property type="protein sequence ID" value="EQD49667.1"/>
    <property type="molecule type" value="Genomic_DNA"/>
</dbReference>
<gene>
    <name evidence="8" type="ORF">B1B_11512</name>
</gene>
<feature type="transmembrane region" description="Helical" evidence="7">
    <location>
        <begin position="31"/>
        <end position="56"/>
    </location>
</feature>
<feature type="transmembrane region" description="Helical" evidence="7">
    <location>
        <begin position="106"/>
        <end position="124"/>
    </location>
</feature>
<reference evidence="8" key="1">
    <citation type="submission" date="2013-08" db="EMBL/GenBank/DDBJ databases">
        <authorList>
            <person name="Mendez C."/>
            <person name="Richter M."/>
            <person name="Ferrer M."/>
            <person name="Sanchez J."/>
        </authorList>
    </citation>
    <scope>NUCLEOTIDE SEQUENCE</scope>
</reference>
<comment type="caution">
    <text evidence="8">The sequence shown here is derived from an EMBL/GenBank/DDBJ whole genome shotgun (WGS) entry which is preliminary data.</text>
</comment>
<dbReference type="GO" id="GO:0005886">
    <property type="term" value="C:plasma membrane"/>
    <property type="evidence" value="ECO:0007669"/>
    <property type="project" value="UniProtKB-SubCell"/>
</dbReference>
<evidence type="ECO:0000256" key="2">
    <source>
        <dbReference type="ARBA" id="ARBA00022448"/>
    </source>
</evidence>
<evidence type="ECO:0000256" key="6">
    <source>
        <dbReference type="ARBA" id="ARBA00023136"/>
    </source>
</evidence>
<evidence type="ECO:0000256" key="7">
    <source>
        <dbReference type="SAM" id="Phobius"/>
    </source>
</evidence>
<dbReference type="InterPro" id="IPR052017">
    <property type="entry name" value="TSUP"/>
</dbReference>
<dbReference type="Pfam" id="PF01925">
    <property type="entry name" value="TauE"/>
    <property type="match status" value="1"/>
</dbReference>
<keyword evidence="6 7" id="KW-0472">Membrane</keyword>
<keyword evidence="4 7" id="KW-0812">Transmembrane</keyword>
<protein>
    <submittedName>
        <fullName evidence="8">Permease</fullName>
    </submittedName>
</protein>
<feature type="transmembrane region" description="Helical" evidence="7">
    <location>
        <begin position="76"/>
        <end position="99"/>
    </location>
</feature>
<reference evidence="8" key="2">
    <citation type="journal article" date="2014" name="ISME J.">
        <title>Microbial stratification in low pH oxic and suboxic macroscopic growths along an acid mine drainage.</title>
        <authorList>
            <person name="Mendez-Garcia C."/>
            <person name="Mesa V."/>
            <person name="Sprenger R.R."/>
            <person name="Richter M."/>
            <person name="Diez M.S."/>
            <person name="Solano J."/>
            <person name="Bargiela R."/>
            <person name="Golyshina O.V."/>
            <person name="Manteca A."/>
            <person name="Ramos J.L."/>
            <person name="Gallego J.R."/>
            <person name="Llorente I."/>
            <person name="Martins Dos Santos V.A."/>
            <person name="Jensen O.N."/>
            <person name="Pelaez A.I."/>
            <person name="Sanchez J."/>
            <person name="Ferrer M."/>
        </authorList>
    </citation>
    <scope>NUCLEOTIDE SEQUENCE</scope>
</reference>
<evidence type="ECO:0000256" key="4">
    <source>
        <dbReference type="ARBA" id="ARBA00022692"/>
    </source>
</evidence>
<dbReference type="PANTHER" id="PTHR30269">
    <property type="entry name" value="TRANSMEMBRANE PROTEIN YFCA"/>
    <property type="match status" value="1"/>
</dbReference>
<feature type="transmembrane region" description="Helical" evidence="7">
    <location>
        <begin position="6"/>
        <end position="24"/>
    </location>
</feature>
<evidence type="ECO:0000256" key="1">
    <source>
        <dbReference type="ARBA" id="ARBA00004651"/>
    </source>
</evidence>
<organism evidence="8">
    <name type="scientific">mine drainage metagenome</name>
    <dbReference type="NCBI Taxonomy" id="410659"/>
    <lineage>
        <taxon>unclassified sequences</taxon>
        <taxon>metagenomes</taxon>
        <taxon>ecological metagenomes</taxon>
    </lineage>
</organism>
<keyword evidence="2" id="KW-0813">Transport</keyword>
<accession>T0ZYK4</accession>
<dbReference type="InterPro" id="IPR002781">
    <property type="entry name" value="TM_pro_TauE-like"/>
</dbReference>
<evidence type="ECO:0000313" key="8">
    <source>
        <dbReference type="EMBL" id="EQD49667.1"/>
    </source>
</evidence>
<proteinExistence type="predicted"/>
<feature type="transmembrane region" description="Helical" evidence="7">
    <location>
        <begin position="169"/>
        <end position="192"/>
    </location>
</feature>
<comment type="subcellular location">
    <subcellularLocation>
        <location evidence="1">Cell membrane</location>
        <topology evidence="1">Multi-pass membrane protein</topology>
    </subcellularLocation>
</comment>
<feature type="non-terminal residue" evidence="8">
    <location>
        <position position="278"/>
    </location>
</feature>
<sequence>MDLIWYLLILGLIAIVAGFVGSLTGIGGGIVIIPVLIIFFNVPLIVAIGASVITILANSATTGSAYIRDHLTDLRIGMFLEIATVPGAIIGATLTVVLVHGGLEQALVIALGVLLVTIAISGFLRQHPAFVTEFHPDARSRRLGFRGDYHDAHLGQTIHYEAENTNSALGIMFGAGLVSGMFGIGSGVLKVFALDDALKLPIKVSTATSNFMIGVTACAGAGILLMAGYVNALIAAPIAIGATAGAFAGSLLLPGLASRTVRLAFLLVVRGPRDRVES</sequence>
<keyword evidence="3" id="KW-1003">Cell membrane</keyword>